<organism evidence="1 2">
    <name type="scientific">Lysobacter silvisoli</name>
    <dbReference type="NCBI Taxonomy" id="2293254"/>
    <lineage>
        <taxon>Bacteria</taxon>
        <taxon>Pseudomonadati</taxon>
        <taxon>Pseudomonadota</taxon>
        <taxon>Gammaproteobacteria</taxon>
        <taxon>Lysobacterales</taxon>
        <taxon>Lysobacteraceae</taxon>
        <taxon>Lysobacter</taxon>
    </lineage>
</organism>
<evidence type="ECO:0000313" key="2">
    <source>
        <dbReference type="Proteomes" id="UP000264492"/>
    </source>
</evidence>
<sequence>MALDLIPARHERDIHAAQRRFAIDQALHAQLQARAQPPDDYPLLRALRYHDDTAFPLAELRALHAELLRVETRFTEPSQVRELLCFVERTIADGDNLYATAD</sequence>
<dbReference type="AlphaFoldDB" id="A0A371K5F8"/>
<name>A0A371K5F8_9GAMM</name>
<reference evidence="1 2" key="1">
    <citation type="submission" date="2018-08" db="EMBL/GenBank/DDBJ databases">
        <title>Lysobacter sp. zong2l5, whole genome shotgun sequence.</title>
        <authorList>
            <person name="Zhang X."/>
            <person name="Feng G."/>
            <person name="Zhu H."/>
        </authorList>
    </citation>
    <scope>NUCLEOTIDE SEQUENCE [LARGE SCALE GENOMIC DNA]</scope>
    <source>
        <strain evidence="2">zong2l5</strain>
    </source>
</reference>
<keyword evidence="2" id="KW-1185">Reference proteome</keyword>
<evidence type="ECO:0000313" key="1">
    <source>
        <dbReference type="EMBL" id="RDZ29092.1"/>
    </source>
</evidence>
<gene>
    <name evidence="1" type="ORF">DX914_08345</name>
</gene>
<proteinExistence type="predicted"/>
<dbReference type="RefSeq" id="WP_115858527.1">
    <property type="nucleotide sequence ID" value="NZ_QTSU01000001.1"/>
</dbReference>
<dbReference type="OrthoDB" id="7067101at2"/>
<dbReference type="Proteomes" id="UP000264492">
    <property type="component" value="Unassembled WGS sequence"/>
</dbReference>
<comment type="caution">
    <text evidence="1">The sequence shown here is derived from an EMBL/GenBank/DDBJ whole genome shotgun (WGS) entry which is preliminary data.</text>
</comment>
<protein>
    <submittedName>
        <fullName evidence="1">Uncharacterized protein</fullName>
    </submittedName>
</protein>
<dbReference type="EMBL" id="QTSU01000001">
    <property type="protein sequence ID" value="RDZ29092.1"/>
    <property type="molecule type" value="Genomic_DNA"/>
</dbReference>
<accession>A0A371K5F8</accession>